<dbReference type="Proteomes" id="UP000037551">
    <property type="component" value="Unassembled WGS sequence"/>
</dbReference>
<name>A0A0J8G8Q5_9PSED</name>
<sequence length="347" mass="38428">MNEHLSAQLQLLAEPITRRWHGSLLQQGWRLWLKELRGCLPAWLSLQDIPEHVYPWPLTAPVEKTPGEARQVLLLAPATVLVQSLQLPPAAARNLSTVVGYELDRFTPFDAAQLYFVARQERRTPTHLQVTLVAILRERLDQMLIECAALGLQPHAVDVADSAGKPMGIDLLPAPLRPRQRPQGKGLQRSLPWLCGALLIAAMLLWLNDRQRVLDAMQHSVREQKAQVAEIQALRQQLLNTRGAAQYLIRRKAAQPPLAALLNELAACLPADTWLDQLEVNDGADVSFSGQSAKASALITRIKGCHSLENAQFEGVIQPDAQTGKDQFSLRAHLHQEAADAPTTDTP</sequence>
<accession>A0A0J8G8Q5</accession>
<evidence type="ECO:0000259" key="2">
    <source>
        <dbReference type="Pfam" id="PF05134"/>
    </source>
</evidence>
<feature type="coiled-coil region" evidence="1">
    <location>
        <begin position="214"/>
        <end position="241"/>
    </location>
</feature>
<gene>
    <name evidence="3" type="ORF">ACR52_00500</name>
</gene>
<dbReference type="InterPro" id="IPR052534">
    <property type="entry name" value="Extracell_DNA_Util/SecSys_Comp"/>
</dbReference>
<evidence type="ECO:0000313" key="3">
    <source>
        <dbReference type="EMBL" id="KMT57133.1"/>
    </source>
</evidence>
<comment type="caution">
    <text evidence="3">The sequence shown here is derived from an EMBL/GenBank/DDBJ whole genome shotgun (WGS) entry which is preliminary data.</text>
</comment>
<reference evidence="3 4" key="1">
    <citation type="submission" date="2015-06" db="EMBL/GenBank/DDBJ databases">
        <title>Draft genome sequence of an Antarctic Pseudomonas sp. strain KG01 with full potential for biotechnological applications.</title>
        <authorList>
            <person name="Pavlov M.S."/>
            <person name="Lira F."/>
            <person name="Martinez J.L."/>
            <person name="Marshall S.H."/>
        </authorList>
    </citation>
    <scope>NUCLEOTIDE SEQUENCE [LARGE SCALE GENOMIC DNA]</scope>
    <source>
        <strain evidence="3 4">KG01</strain>
    </source>
</reference>
<dbReference type="STRING" id="1674920.ACR52_00500"/>
<feature type="domain" description="GspL cytoplasmic actin-ATPase-like" evidence="2">
    <location>
        <begin position="62"/>
        <end position="157"/>
    </location>
</feature>
<keyword evidence="1" id="KW-0175">Coiled coil</keyword>
<protein>
    <submittedName>
        <fullName evidence="3">General secretion pathway protein GspL</fullName>
    </submittedName>
</protein>
<dbReference type="InterPro" id="IPR043129">
    <property type="entry name" value="ATPase_NBD"/>
</dbReference>
<dbReference type="PANTHER" id="PTHR40278">
    <property type="entry name" value="DNA UTILIZATION PROTEIN HOFN"/>
    <property type="match status" value="1"/>
</dbReference>
<dbReference type="InterPro" id="IPR007813">
    <property type="entry name" value="PilN"/>
</dbReference>
<organism evidence="3 4">
    <name type="scientific">Pseudomonas fildesensis</name>
    <dbReference type="NCBI Taxonomy" id="1674920"/>
    <lineage>
        <taxon>Bacteria</taxon>
        <taxon>Pseudomonadati</taxon>
        <taxon>Pseudomonadota</taxon>
        <taxon>Gammaproteobacteria</taxon>
        <taxon>Pseudomonadales</taxon>
        <taxon>Pseudomonadaceae</taxon>
        <taxon>Pseudomonas</taxon>
    </lineage>
</organism>
<dbReference type="RefSeq" id="WP_048719291.1">
    <property type="nucleotide sequence ID" value="NZ_LFMW01000001.1"/>
</dbReference>
<evidence type="ECO:0000313" key="4">
    <source>
        <dbReference type="Proteomes" id="UP000037551"/>
    </source>
</evidence>
<dbReference type="EMBL" id="LFMW01000001">
    <property type="protein sequence ID" value="KMT57133.1"/>
    <property type="molecule type" value="Genomic_DNA"/>
</dbReference>
<dbReference type="OrthoDB" id="5621075at2"/>
<evidence type="ECO:0000256" key="1">
    <source>
        <dbReference type="SAM" id="Coils"/>
    </source>
</evidence>
<dbReference type="Gene3D" id="3.30.420.380">
    <property type="match status" value="1"/>
</dbReference>
<keyword evidence="4" id="KW-1185">Reference proteome</keyword>
<dbReference type="SUPFAM" id="SSF53067">
    <property type="entry name" value="Actin-like ATPase domain"/>
    <property type="match status" value="1"/>
</dbReference>
<dbReference type="Pfam" id="PF05137">
    <property type="entry name" value="PilN"/>
    <property type="match status" value="1"/>
</dbReference>
<dbReference type="AlphaFoldDB" id="A0A0J8G8Q5"/>
<dbReference type="PATRIC" id="fig|1674920.3.peg.97"/>
<dbReference type="Pfam" id="PF05134">
    <property type="entry name" value="T2SSL"/>
    <property type="match status" value="1"/>
</dbReference>
<proteinExistence type="predicted"/>
<dbReference type="PANTHER" id="PTHR40278:SF1">
    <property type="entry name" value="DNA UTILIZATION PROTEIN HOFN"/>
    <property type="match status" value="1"/>
</dbReference>
<dbReference type="InterPro" id="IPR024230">
    <property type="entry name" value="GspL_cyto_dom"/>
</dbReference>